<gene>
    <name evidence="1" type="ORF">LCGC14_1522140</name>
</gene>
<dbReference type="EMBL" id="LAZR01011303">
    <property type="protein sequence ID" value="KKM62398.1"/>
    <property type="molecule type" value="Genomic_DNA"/>
</dbReference>
<organism evidence="1">
    <name type="scientific">marine sediment metagenome</name>
    <dbReference type="NCBI Taxonomy" id="412755"/>
    <lineage>
        <taxon>unclassified sequences</taxon>
        <taxon>metagenomes</taxon>
        <taxon>ecological metagenomes</taxon>
    </lineage>
</organism>
<protein>
    <submittedName>
        <fullName evidence="1">Uncharacterized protein</fullName>
    </submittedName>
</protein>
<evidence type="ECO:0000313" key="1">
    <source>
        <dbReference type="EMBL" id="KKM62398.1"/>
    </source>
</evidence>
<accession>A0A0F9IYK4</accession>
<sequence length="41" mass="4537">MTGEPTQKVRLELEVLQDCDTDEIENALLQVPAVVDARILA</sequence>
<name>A0A0F9IYK4_9ZZZZ</name>
<proteinExistence type="predicted"/>
<comment type="caution">
    <text evidence="1">The sequence shown here is derived from an EMBL/GenBank/DDBJ whole genome shotgun (WGS) entry which is preliminary data.</text>
</comment>
<reference evidence="1" key="1">
    <citation type="journal article" date="2015" name="Nature">
        <title>Complex archaea that bridge the gap between prokaryotes and eukaryotes.</title>
        <authorList>
            <person name="Spang A."/>
            <person name="Saw J.H."/>
            <person name="Jorgensen S.L."/>
            <person name="Zaremba-Niedzwiedzka K."/>
            <person name="Martijn J."/>
            <person name="Lind A.E."/>
            <person name="van Eijk R."/>
            <person name="Schleper C."/>
            <person name="Guy L."/>
            <person name="Ettema T.J."/>
        </authorList>
    </citation>
    <scope>NUCLEOTIDE SEQUENCE</scope>
</reference>
<dbReference type="AlphaFoldDB" id="A0A0F9IYK4"/>